<feature type="transmembrane region" description="Helical" evidence="1">
    <location>
        <begin position="399"/>
        <end position="418"/>
    </location>
</feature>
<reference evidence="3" key="1">
    <citation type="submission" date="2025-08" db="UniProtKB">
        <authorList>
            <consortium name="RefSeq"/>
        </authorList>
    </citation>
    <scope>IDENTIFICATION</scope>
</reference>
<dbReference type="GeneID" id="106744544"/>
<name>A0A6P3X906_DINQU</name>
<keyword evidence="2" id="KW-1185">Reference proteome</keyword>
<dbReference type="Proteomes" id="UP000515204">
    <property type="component" value="Unplaced"/>
</dbReference>
<dbReference type="OrthoDB" id="6361347at2759"/>
<organism evidence="2 3">
    <name type="scientific">Dinoponera quadriceps</name>
    <name type="common">South American ant</name>
    <dbReference type="NCBI Taxonomy" id="609295"/>
    <lineage>
        <taxon>Eukaryota</taxon>
        <taxon>Metazoa</taxon>
        <taxon>Ecdysozoa</taxon>
        <taxon>Arthropoda</taxon>
        <taxon>Hexapoda</taxon>
        <taxon>Insecta</taxon>
        <taxon>Pterygota</taxon>
        <taxon>Neoptera</taxon>
        <taxon>Endopterygota</taxon>
        <taxon>Hymenoptera</taxon>
        <taxon>Apocrita</taxon>
        <taxon>Aculeata</taxon>
        <taxon>Formicoidea</taxon>
        <taxon>Formicidae</taxon>
        <taxon>Ponerinae</taxon>
        <taxon>Ponerini</taxon>
        <taxon>Dinoponera</taxon>
    </lineage>
</organism>
<dbReference type="PANTHER" id="PTHR37159">
    <property type="entry name" value="GH11867P"/>
    <property type="match status" value="1"/>
</dbReference>
<proteinExistence type="predicted"/>
<keyword evidence="1" id="KW-0472">Membrane</keyword>
<evidence type="ECO:0000313" key="3">
    <source>
        <dbReference type="RefSeq" id="XP_014474906.1"/>
    </source>
</evidence>
<dbReference type="KEGG" id="dqu:106744544"/>
<sequence>MDNTPYNEKTYFPAPFHFPVFNDSKEPTITTLNDNELNKYHDDRTYFVRMCRQKIDRGELPANFDQWTVEQQHEHLMSNVDKYFPNIPASLRFILPGIFKEGDCGRSASERPDWLDMDKFRRGQKFAQNYFFGICAAQIMSLFFIFNYVDGLKTLILSRKSDTPYRAFKRYLSTVIRVNRWCLEDPWDQKTQAHRDIQEVRSMHLAMRRRLCNYNYEQIDAKSKILRPYCPMQKILAQDFKDTCPMANDLQCPFMMTRTKSINQGDMSCTQFTFMNMIVLYPKKFGVHDVSDDDLEAFCHMWRGLGYLLGIEDRYNFCRGSIQEVRERVKDTIEYWVKPYLSSVLPEWEHMLACLYKGLHYYVTMTNYKIVLLYFCHVLDLNMPRLYKSLSLMEKAIYMSWYFMFNYLTKLPVVVAVLNAKLRSYLNSAVNFGPQKHAELKKRSSRLQRVSL</sequence>
<dbReference type="RefSeq" id="XP_014474906.1">
    <property type="nucleotide sequence ID" value="XM_014619420.1"/>
</dbReference>
<gene>
    <name evidence="3" type="primary">LOC106744544</name>
</gene>
<evidence type="ECO:0000313" key="2">
    <source>
        <dbReference type="Proteomes" id="UP000515204"/>
    </source>
</evidence>
<dbReference type="PANTHER" id="PTHR37159:SF1">
    <property type="entry name" value="GH11867P"/>
    <property type="match status" value="1"/>
</dbReference>
<evidence type="ECO:0000256" key="1">
    <source>
        <dbReference type="SAM" id="Phobius"/>
    </source>
</evidence>
<dbReference type="AlphaFoldDB" id="A0A6P3X906"/>
<feature type="transmembrane region" description="Helical" evidence="1">
    <location>
        <begin position="130"/>
        <end position="149"/>
    </location>
</feature>
<protein>
    <submittedName>
        <fullName evidence="3">Uncharacterized protein LOC106744544</fullName>
    </submittedName>
</protein>
<keyword evidence="1" id="KW-1133">Transmembrane helix</keyword>
<keyword evidence="1" id="KW-0812">Transmembrane</keyword>
<feature type="transmembrane region" description="Helical" evidence="1">
    <location>
        <begin position="359"/>
        <end position="379"/>
    </location>
</feature>
<accession>A0A6P3X906</accession>